<keyword evidence="3" id="KW-1185">Reference proteome</keyword>
<evidence type="ECO:0000256" key="1">
    <source>
        <dbReference type="SAM" id="MobiDB-lite"/>
    </source>
</evidence>
<sequence>MPRTTRRLSGAASYNYQMTFLRCPSPAPPCYKCPASLAAGSMCSLEPWSGGDLHAHLSCVSFKAASHYLLKEFSSTNFEKLGKREQGEVRGAFEAAAPEFVEGSGGESDGSAPPRPPPKRKPAAKKAPASAKKQVPEKKKKKEKKEKKEKAQAPAAFPFSPARAFPRSPDGPPTQSSLLSSSPSKLSIARSVVASQDIALRLLSEGRISMEAYNESLEVSRRALEIAEEVESVGESGGESDEYGGAW</sequence>
<feature type="region of interest" description="Disordered" evidence="1">
    <location>
        <begin position="98"/>
        <end position="184"/>
    </location>
</feature>
<reference evidence="2 3" key="1">
    <citation type="journal article" date="2023" name="Commun. Biol.">
        <title>Genome analysis of Parmales, the sister group of diatoms, reveals the evolutionary specialization of diatoms from phago-mixotrophs to photoautotrophs.</title>
        <authorList>
            <person name="Ban H."/>
            <person name="Sato S."/>
            <person name="Yoshikawa S."/>
            <person name="Yamada K."/>
            <person name="Nakamura Y."/>
            <person name="Ichinomiya M."/>
            <person name="Sato N."/>
            <person name="Blanc-Mathieu R."/>
            <person name="Endo H."/>
            <person name="Kuwata A."/>
            <person name="Ogata H."/>
        </authorList>
    </citation>
    <scope>NUCLEOTIDE SEQUENCE [LARGE SCALE GENOMIC DNA]</scope>
</reference>
<proteinExistence type="predicted"/>
<evidence type="ECO:0008006" key="4">
    <source>
        <dbReference type="Google" id="ProtNLM"/>
    </source>
</evidence>
<evidence type="ECO:0000313" key="3">
    <source>
        <dbReference type="Proteomes" id="UP001165060"/>
    </source>
</evidence>
<comment type="caution">
    <text evidence="2">The sequence shown here is derived from an EMBL/GenBank/DDBJ whole genome shotgun (WGS) entry which is preliminary data.</text>
</comment>
<dbReference type="Proteomes" id="UP001165060">
    <property type="component" value="Unassembled WGS sequence"/>
</dbReference>
<protein>
    <recommendedName>
        <fullName evidence="4">PARP-type domain-containing protein</fullName>
    </recommendedName>
</protein>
<gene>
    <name evidence="2" type="ORF">TeGR_g9145</name>
</gene>
<evidence type="ECO:0000313" key="2">
    <source>
        <dbReference type="EMBL" id="GMI21504.1"/>
    </source>
</evidence>
<dbReference type="EMBL" id="BRYB01001249">
    <property type="protein sequence ID" value="GMI21504.1"/>
    <property type="molecule type" value="Genomic_DNA"/>
</dbReference>
<name>A0ABQ6M896_9STRA</name>
<feature type="compositionally biased region" description="Low complexity" evidence="1">
    <location>
        <begin position="152"/>
        <end position="168"/>
    </location>
</feature>
<organism evidence="2 3">
    <name type="scientific">Tetraparma gracilis</name>
    <dbReference type="NCBI Taxonomy" id="2962635"/>
    <lineage>
        <taxon>Eukaryota</taxon>
        <taxon>Sar</taxon>
        <taxon>Stramenopiles</taxon>
        <taxon>Ochrophyta</taxon>
        <taxon>Bolidophyceae</taxon>
        <taxon>Parmales</taxon>
        <taxon>Triparmaceae</taxon>
        <taxon>Tetraparma</taxon>
    </lineage>
</organism>
<accession>A0ABQ6M896</accession>